<feature type="domain" description="HTH crp-type" evidence="6">
    <location>
        <begin position="148"/>
        <end position="221"/>
    </location>
</feature>
<dbReference type="SUPFAM" id="SSF51206">
    <property type="entry name" value="cAMP-binding domain-like"/>
    <property type="match status" value="1"/>
</dbReference>
<keyword evidence="8" id="KW-1185">Reference proteome</keyword>
<dbReference type="OrthoDB" id="9810708at2"/>
<dbReference type="SUPFAM" id="SSF46785">
    <property type="entry name" value="Winged helix' DNA-binding domain"/>
    <property type="match status" value="1"/>
</dbReference>
<dbReference type="InterPro" id="IPR050397">
    <property type="entry name" value="Env_Response_Regulators"/>
</dbReference>
<organism evidence="7 8">
    <name type="scientific">Paenibacillus psychroresistens</name>
    <dbReference type="NCBI Taxonomy" id="1778678"/>
    <lineage>
        <taxon>Bacteria</taxon>
        <taxon>Bacillati</taxon>
        <taxon>Bacillota</taxon>
        <taxon>Bacilli</taxon>
        <taxon>Bacillales</taxon>
        <taxon>Paenibacillaceae</taxon>
        <taxon>Paenibacillus</taxon>
    </lineage>
</organism>
<dbReference type="InterPro" id="IPR000595">
    <property type="entry name" value="cNMP-bd_dom"/>
</dbReference>
<protein>
    <submittedName>
        <fullName evidence="7">Crp/Fnr family transcriptional regulator</fullName>
    </submittedName>
</protein>
<evidence type="ECO:0000313" key="7">
    <source>
        <dbReference type="EMBL" id="QGQ98715.1"/>
    </source>
</evidence>
<dbReference type="SMART" id="SM00100">
    <property type="entry name" value="cNMP"/>
    <property type="match status" value="1"/>
</dbReference>
<dbReference type="Pfam" id="PF00027">
    <property type="entry name" value="cNMP_binding"/>
    <property type="match status" value="1"/>
</dbReference>
<dbReference type="InterPro" id="IPR036388">
    <property type="entry name" value="WH-like_DNA-bd_sf"/>
</dbReference>
<dbReference type="Gene3D" id="2.60.120.10">
    <property type="entry name" value="Jelly Rolls"/>
    <property type="match status" value="1"/>
</dbReference>
<dbReference type="PROSITE" id="PS51063">
    <property type="entry name" value="HTH_CRP_2"/>
    <property type="match status" value="1"/>
</dbReference>
<evidence type="ECO:0000256" key="3">
    <source>
        <dbReference type="ARBA" id="ARBA00023159"/>
    </source>
</evidence>
<evidence type="ECO:0000313" key="8">
    <source>
        <dbReference type="Proteomes" id="UP000426246"/>
    </source>
</evidence>
<dbReference type="PANTHER" id="PTHR24567">
    <property type="entry name" value="CRP FAMILY TRANSCRIPTIONAL REGULATORY PROTEIN"/>
    <property type="match status" value="1"/>
</dbReference>
<dbReference type="Gene3D" id="1.10.10.10">
    <property type="entry name" value="Winged helix-like DNA-binding domain superfamily/Winged helix DNA-binding domain"/>
    <property type="match status" value="1"/>
</dbReference>
<dbReference type="InterPro" id="IPR014710">
    <property type="entry name" value="RmlC-like_jellyroll"/>
</dbReference>
<dbReference type="InterPro" id="IPR036390">
    <property type="entry name" value="WH_DNA-bd_sf"/>
</dbReference>
<dbReference type="EMBL" id="CP034235">
    <property type="protein sequence ID" value="QGQ98715.1"/>
    <property type="molecule type" value="Genomic_DNA"/>
</dbReference>
<dbReference type="CDD" id="cd00092">
    <property type="entry name" value="HTH_CRP"/>
    <property type="match status" value="1"/>
</dbReference>
<accession>A0A6B8RT09</accession>
<dbReference type="KEGG" id="ppsc:EHS13_29450"/>
<dbReference type="GO" id="GO:0003677">
    <property type="term" value="F:DNA binding"/>
    <property type="evidence" value="ECO:0007669"/>
    <property type="project" value="UniProtKB-KW"/>
</dbReference>
<dbReference type="InterPro" id="IPR018490">
    <property type="entry name" value="cNMP-bd_dom_sf"/>
</dbReference>
<proteinExistence type="predicted"/>
<evidence type="ECO:0000256" key="4">
    <source>
        <dbReference type="ARBA" id="ARBA00023163"/>
    </source>
</evidence>
<dbReference type="GO" id="GO:0003700">
    <property type="term" value="F:DNA-binding transcription factor activity"/>
    <property type="evidence" value="ECO:0007669"/>
    <property type="project" value="TreeGrafter"/>
</dbReference>
<dbReference type="InterPro" id="IPR012318">
    <property type="entry name" value="HTH_CRP"/>
</dbReference>
<keyword evidence="2" id="KW-0238">DNA-binding</keyword>
<evidence type="ECO:0000256" key="2">
    <source>
        <dbReference type="ARBA" id="ARBA00023125"/>
    </source>
</evidence>
<sequence>MIDMREELEISGETADFFGEENFARLQSIMYPKQIARGAFLFWEGDLADKLYYLRSGQIHLTKSTAEGKDLILSILQKGDLIGEIDGSEETLHSFSAIAIEAADIGVIHKKDLDILLYRHGDFAIQFIKWMGLTHRTTQSKFRDLLLFGKPGALASTLIRMSNTYGEKLLDGIHLKLKLTNTEMADLIGTTREGVNRILNTLKDEGTISLVKGNIVIHRLEDLRKMCNCPTSPPCPTAICRL</sequence>
<feature type="domain" description="Cyclic nucleotide-binding" evidence="5">
    <location>
        <begin position="20"/>
        <end position="117"/>
    </location>
</feature>
<keyword evidence="4" id="KW-0804">Transcription</keyword>
<evidence type="ECO:0000259" key="5">
    <source>
        <dbReference type="PROSITE" id="PS50042"/>
    </source>
</evidence>
<dbReference type="AlphaFoldDB" id="A0A6B8RT09"/>
<gene>
    <name evidence="7" type="ORF">EHS13_29450</name>
</gene>
<dbReference type="Pfam" id="PF13545">
    <property type="entry name" value="HTH_Crp_2"/>
    <property type="match status" value="1"/>
</dbReference>
<evidence type="ECO:0000256" key="1">
    <source>
        <dbReference type="ARBA" id="ARBA00023015"/>
    </source>
</evidence>
<dbReference type="PRINTS" id="PR00034">
    <property type="entry name" value="HTHCRP"/>
</dbReference>
<dbReference type="RefSeq" id="WP_155703824.1">
    <property type="nucleotide sequence ID" value="NZ_CP034235.1"/>
</dbReference>
<dbReference type="Proteomes" id="UP000426246">
    <property type="component" value="Chromosome"/>
</dbReference>
<dbReference type="PROSITE" id="PS50042">
    <property type="entry name" value="CNMP_BINDING_3"/>
    <property type="match status" value="1"/>
</dbReference>
<dbReference type="SMART" id="SM00419">
    <property type="entry name" value="HTH_CRP"/>
    <property type="match status" value="1"/>
</dbReference>
<reference evidence="8" key="1">
    <citation type="submission" date="2018-11" db="EMBL/GenBank/DDBJ databases">
        <title>Complete genome sequence of Paenibacillus sp. ML311-T8.</title>
        <authorList>
            <person name="Nam Y.-D."/>
            <person name="Kang J."/>
            <person name="Chung W.-H."/>
            <person name="Park Y.S."/>
        </authorList>
    </citation>
    <scope>NUCLEOTIDE SEQUENCE [LARGE SCALE GENOMIC DNA]</scope>
    <source>
        <strain evidence="8">ML311-T8</strain>
    </source>
</reference>
<evidence type="ECO:0000259" key="6">
    <source>
        <dbReference type="PROSITE" id="PS51063"/>
    </source>
</evidence>
<dbReference type="PANTHER" id="PTHR24567:SF74">
    <property type="entry name" value="HTH-TYPE TRANSCRIPTIONAL REGULATOR ARCR"/>
    <property type="match status" value="1"/>
</dbReference>
<dbReference type="GO" id="GO:0005829">
    <property type="term" value="C:cytosol"/>
    <property type="evidence" value="ECO:0007669"/>
    <property type="project" value="TreeGrafter"/>
</dbReference>
<keyword evidence="3" id="KW-0010">Activator</keyword>
<name>A0A6B8RT09_9BACL</name>
<dbReference type="CDD" id="cd00038">
    <property type="entry name" value="CAP_ED"/>
    <property type="match status" value="1"/>
</dbReference>
<keyword evidence="1" id="KW-0805">Transcription regulation</keyword>